<comment type="caution">
    <text evidence="1">The sequence shown here is derived from an EMBL/GenBank/DDBJ whole genome shotgun (WGS) entry which is preliminary data.</text>
</comment>
<proteinExistence type="predicted"/>
<evidence type="ECO:0000313" key="1">
    <source>
        <dbReference type="EMBL" id="NLA55113.1"/>
    </source>
</evidence>
<gene>
    <name evidence="1" type="ORF">GX859_02260</name>
</gene>
<dbReference type="Proteomes" id="UP000557899">
    <property type="component" value="Unassembled WGS sequence"/>
</dbReference>
<dbReference type="EMBL" id="JAAZHI010000051">
    <property type="protein sequence ID" value="NLA55113.1"/>
    <property type="molecule type" value="Genomic_DNA"/>
</dbReference>
<sequence length="72" mass="7968">MADDNGHQDPYLDRLKESINPTMQPATIIQLAYLGCALTREQYRHAWASTTDKGIRAMLNAVAAAQHQGWAA</sequence>
<organism evidence="1 2">
    <name type="scientific">Corynebacterium humireducens</name>
    <dbReference type="NCBI Taxonomy" id="1223514"/>
    <lineage>
        <taxon>Bacteria</taxon>
        <taxon>Bacillati</taxon>
        <taxon>Actinomycetota</taxon>
        <taxon>Actinomycetes</taxon>
        <taxon>Mycobacteriales</taxon>
        <taxon>Corynebacteriaceae</taxon>
        <taxon>Corynebacterium</taxon>
    </lineage>
</organism>
<protein>
    <submittedName>
        <fullName evidence="1">Uncharacterized protein</fullName>
    </submittedName>
</protein>
<reference evidence="1 2" key="1">
    <citation type="journal article" date="2020" name="Biotechnol. Biofuels">
        <title>New insights from the biogas microbiome by comprehensive genome-resolved metagenomics of nearly 1600 species originating from multiple anaerobic digesters.</title>
        <authorList>
            <person name="Campanaro S."/>
            <person name="Treu L."/>
            <person name="Rodriguez-R L.M."/>
            <person name="Kovalovszki A."/>
            <person name="Ziels R.M."/>
            <person name="Maus I."/>
            <person name="Zhu X."/>
            <person name="Kougias P.G."/>
            <person name="Basile A."/>
            <person name="Luo G."/>
            <person name="Schluter A."/>
            <person name="Konstantinidis K.T."/>
            <person name="Angelidaki I."/>
        </authorList>
    </citation>
    <scope>NUCLEOTIDE SEQUENCE [LARGE SCALE GENOMIC DNA]</scope>
    <source>
        <strain evidence="1">AS15tlH2ME_198</strain>
    </source>
</reference>
<accession>A0A7X6SUH6</accession>
<evidence type="ECO:0000313" key="2">
    <source>
        <dbReference type="Proteomes" id="UP000557899"/>
    </source>
</evidence>
<name>A0A7X6SUH6_9CORY</name>
<dbReference type="AlphaFoldDB" id="A0A7X6SUH6"/>